<dbReference type="Pfam" id="PF03734">
    <property type="entry name" value="YkuD"/>
    <property type="match status" value="1"/>
</dbReference>
<feature type="active site" description="Nucleophile" evidence="8">
    <location>
        <position position="539"/>
    </location>
</feature>
<evidence type="ECO:0000256" key="2">
    <source>
        <dbReference type="ARBA" id="ARBA00022679"/>
    </source>
</evidence>
<feature type="compositionally biased region" description="Basic and acidic residues" evidence="9">
    <location>
        <begin position="594"/>
        <end position="604"/>
    </location>
</feature>
<dbReference type="InterPro" id="IPR038063">
    <property type="entry name" value="Transpep_catalytic_dom"/>
</dbReference>
<dbReference type="Proteomes" id="UP001197875">
    <property type="component" value="Unassembled WGS sequence"/>
</dbReference>
<feature type="repeat" description="Cell wall-binding" evidence="7">
    <location>
        <begin position="372"/>
        <end position="391"/>
    </location>
</feature>
<dbReference type="EMBL" id="JAJEPR010000003">
    <property type="protein sequence ID" value="MCC2188726.1"/>
    <property type="molecule type" value="Genomic_DNA"/>
</dbReference>
<dbReference type="PROSITE" id="PS52029">
    <property type="entry name" value="LD_TPASE"/>
    <property type="match status" value="1"/>
</dbReference>
<dbReference type="CDD" id="cd16913">
    <property type="entry name" value="YkuD_like"/>
    <property type="match status" value="1"/>
</dbReference>
<feature type="repeat" description="Cell wall-binding" evidence="7">
    <location>
        <begin position="264"/>
        <end position="283"/>
    </location>
</feature>
<keyword evidence="5 8" id="KW-0573">Peptidoglycan synthesis</keyword>
<evidence type="ECO:0000256" key="1">
    <source>
        <dbReference type="ARBA" id="ARBA00004752"/>
    </source>
</evidence>
<evidence type="ECO:0000256" key="7">
    <source>
        <dbReference type="PROSITE-ProRule" id="PRU00591"/>
    </source>
</evidence>
<feature type="repeat" description="Cell wall-binding" evidence="7">
    <location>
        <begin position="326"/>
        <end position="345"/>
    </location>
</feature>
<dbReference type="SUPFAM" id="SSF141523">
    <property type="entry name" value="L,D-transpeptidase catalytic domain-like"/>
    <property type="match status" value="1"/>
</dbReference>
<proteinExistence type="predicted"/>
<feature type="compositionally biased region" description="Low complexity" evidence="9">
    <location>
        <begin position="32"/>
        <end position="49"/>
    </location>
</feature>
<comment type="pathway">
    <text evidence="1 8">Cell wall biogenesis; peptidoglycan biosynthesis.</text>
</comment>
<dbReference type="InterPro" id="IPR050979">
    <property type="entry name" value="LD-transpeptidase"/>
</dbReference>
<dbReference type="InterPro" id="IPR005490">
    <property type="entry name" value="LD_TPept_cat_dom"/>
</dbReference>
<feature type="region of interest" description="Disordered" evidence="9">
    <location>
        <begin position="580"/>
        <end position="604"/>
    </location>
</feature>
<feature type="signal peptide" evidence="10">
    <location>
        <begin position="1"/>
        <end position="23"/>
    </location>
</feature>
<gene>
    <name evidence="12" type="ORF">LKD71_02615</name>
</gene>
<evidence type="ECO:0000256" key="5">
    <source>
        <dbReference type="ARBA" id="ARBA00022984"/>
    </source>
</evidence>
<comment type="caution">
    <text evidence="12">The sequence shown here is derived from an EMBL/GenBank/DDBJ whole genome shotgun (WGS) entry which is preliminary data.</text>
</comment>
<accession>A0AAE3J4V4</accession>
<evidence type="ECO:0000256" key="6">
    <source>
        <dbReference type="ARBA" id="ARBA00023316"/>
    </source>
</evidence>
<dbReference type="Pfam" id="PF01473">
    <property type="entry name" value="Choline_bind_1"/>
    <property type="match status" value="2"/>
</dbReference>
<dbReference type="Gene3D" id="2.10.270.10">
    <property type="entry name" value="Cholin Binding"/>
    <property type="match status" value="5"/>
</dbReference>
<keyword evidence="13" id="KW-1185">Reference proteome</keyword>
<keyword evidence="2" id="KW-0808">Transferase</keyword>
<dbReference type="GO" id="GO:0071555">
    <property type="term" value="P:cell wall organization"/>
    <property type="evidence" value="ECO:0007669"/>
    <property type="project" value="UniProtKB-UniRule"/>
</dbReference>
<dbReference type="Pfam" id="PF19127">
    <property type="entry name" value="Choline_bind_3"/>
    <property type="match status" value="2"/>
</dbReference>
<dbReference type="GO" id="GO:0071972">
    <property type="term" value="F:peptidoglycan L,D-transpeptidase activity"/>
    <property type="evidence" value="ECO:0007669"/>
    <property type="project" value="TreeGrafter"/>
</dbReference>
<dbReference type="Gene3D" id="2.40.440.10">
    <property type="entry name" value="L,D-transpeptidase catalytic domain-like"/>
    <property type="match status" value="1"/>
</dbReference>
<evidence type="ECO:0000256" key="10">
    <source>
        <dbReference type="SAM" id="SignalP"/>
    </source>
</evidence>
<dbReference type="AlphaFoldDB" id="A0AAE3J4V4"/>
<feature type="active site" description="Proton donor/acceptor" evidence="8">
    <location>
        <position position="511"/>
    </location>
</feature>
<keyword evidence="10" id="KW-0732">Signal</keyword>
<feature type="domain" description="L,D-TPase catalytic" evidence="11">
    <location>
        <begin position="443"/>
        <end position="563"/>
    </location>
</feature>
<dbReference type="GO" id="GO:0018104">
    <property type="term" value="P:peptidoglycan-protein cross-linking"/>
    <property type="evidence" value="ECO:0007669"/>
    <property type="project" value="TreeGrafter"/>
</dbReference>
<keyword evidence="6 8" id="KW-0961">Cell wall biogenesis/degradation</keyword>
<evidence type="ECO:0000256" key="9">
    <source>
        <dbReference type="SAM" id="MobiDB-lite"/>
    </source>
</evidence>
<organism evidence="12 13">
    <name type="scientific">Fusicatenibacter faecihominis</name>
    <dbReference type="NCBI Taxonomy" id="2881276"/>
    <lineage>
        <taxon>Bacteria</taxon>
        <taxon>Bacillati</taxon>
        <taxon>Bacillota</taxon>
        <taxon>Clostridia</taxon>
        <taxon>Lachnospirales</taxon>
        <taxon>Lachnospiraceae</taxon>
        <taxon>Fusicatenibacter</taxon>
    </lineage>
</organism>
<feature type="chain" id="PRO_5041969569" evidence="10">
    <location>
        <begin position="24"/>
        <end position="604"/>
    </location>
</feature>
<dbReference type="InterPro" id="IPR018337">
    <property type="entry name" value="Cell_wall/Cho-bd_repeat"/>
</dbReference>
<name>A0AAE3J4V4_9FIRM</name>
<evidence type="ECO:0000259" key="11">
    <source>
        <dbReference type="PROSITE" id="PS52029"/>
    </source>
</evidence>
<dbReference type="RefSeq" id="WP_227614231.1">
    <property type="nucleotide sequence ID" value="NZ_JAJEPR010000003.1"/>
</dbReference>
<dbReference type="GO" id="GO:0005576">
    <property type="term" value="C:extracellular region"/>
    <property type="evidence" value="ECO:0007669"/>
    <property type="project" value="TreeGrafter"/>
</dbReference>
<evidence type="ECO:0000313" key="13">
    <source>
        <dbReference type="Proteomes" id="UP001197875"/>
    </source>
</evidence>
<sequence>MRIRKLLPVLCMALGLTMAAPLAAGATGNTDAGTVSGTTQDTQTTNATGWHKNDEDGSRYYTINGKIVTGFQWIANSTGQKNLYYFNPDTGLLLQSKAAGRIKIGNDYYYTFGPTGNCAIATTQGWIRTEGNSKAYYVSGPSNNGKLLANQVAKIGKLYYGFNKYGQRWAAEGRRRLGTKVYYVTSGGFLRANKWQKIKIGGVTRSYYFNSQGEMTGLCKRVVNNKTLYYQVDATKSNYPLQSVGWHKDYLNRQYYVTSIYRLAIGFKKIDGNIYYFNTNNGMLVTKRWIISNRKAYYATKTGAIQTGWYRLNSKQYYADSTGARVTGLQTINSKTYYFNAAGVVQTGWKTLNGKRYYFAPNFSGTSYGMARTGWFNLNNNIYYANADGSLVTGWVLYNNNRYYLDPNNGGAAIRGKTVSIGGVTYTFDSEGRQTNWVPDGAYSIKVDRQRNMVAIYKGSYLVKVFLCSTGLNNATPTGTFRLLDKLSIHELNGPTWGYYCSHITSDILFHSLPGNAPSHYAFPAHKYNLLGQQASQGCIRLRMGDAYWLYKNVPTGTTVTVGDYIIPSSVTKPTYQTIPENLTVDPTDPTDATNRRYAPDYTG</sequence>
<feature type="region of interest" description="Disordered" evidence="9">
    <location>
        <begin position="32"/>
        <end position="51"/>
    </location>
</feature>
<reference evidence="12 13" key="1">
    <citation type="submission" date="2021-10" db="EMBL/GenBank/DDBJ databases">
        <title>Anaerobic single-cell dispensing facilitates the cultivation of human gut bacteria.</title>
        <authorList>
            <person name="Afrizal A."/>
        </authorList>
    </citation>
    <scope>NUCLEOTIDE SEQUENCE [LARGE SCALE GENOMIC DNA]</scope>
    <source>
        <strain evidence="12 13">CLA-AA-H277</strain>
    </source>
</reference>
<dbReference type="PANTHER" id="PTHR30582:SF2">
    <property type="entry name" value="L,D-TRANSPEPTIDASE YCIB-RELATED"/>
    <property type="match status" value="1"/>
</dbReference>
<evidence type="ECO:0000256" key="8">
    <source>
        <dbReference type="PROSITE-ProRule" id="PRU01373"/>
    </source>
</evidence>
<keyword evidence="3" id="KW-0677">Repeat</keyword>
<evidence type="ECO:0000313" key="12">
    <source>
        <dbReference type="EMBL" id="MCC2188726.1"/>
    </source>
</evidence>
<dbReference type="SUPFAM" id="SSF69360">
    <property type="entry name" value="Cell wall binding repeat"/>
    <property type="match status" value="1"/>
</dbReference>
<protein>
    <submittedName>
        <fullName evidence="12">L,D-transpeptidase family protein</fullName>
    </submittedName>
</protein>
<dbReference type="GO" id="GO:0008360">
    <property type="term" value="P:regulation of cell shape"/>
    <property type="evidence" value="ECO:0007669"/>
    <property type="project" value="UniProtKB-UniRule"/>
</dbReference>
<dbReference type="PROSITE" id="PS51170">
    <property type="entry name" value="CW"/>
    <property type="match status" value="3"/>
</dbReference>
<evidence type="ECO:0000256" key="3">
    <source>
        <dbReference type="ARBA" id="ARBA00022737"/>
    </source>
</evidence>
<keyword evidence="4 8" id="KW-0133">Cell shape</keyword>
<dbReference type="PANTHER" id="PTHR30582">
    <property type="entry name" value="L,D-TRANSPEPTIDASE"/>
    <property type="match status" value="1"/>
</dbReference>
<dbReference type="GO" id="GO:0016740">
    <property type="term" value="F:transferase activity"/>
    <property type="evidence" value="ECO:0007669"/>
    <property type="project" value="UniProtKB-KW"/>
</dbReference>
<evidence type="ECO:0000256" key="4">
    <source>
        <dbReference type="ARBA" id="ARBA00022960"/>
    </source>
</evidence>